<evidence type="ECO:0000256" key="4">
    <source>
        <dbReference type="ARBA" id="ARBA00022692"/>
    </source>
</evidence>
<keyword evidence="3" id="KW-1003">Cell membrane</keyword>
<protein>
    <submittedName>
        <fullName evidence="8">MATE family efflux transporter</fullName>
    </submittedName>
</protein>
<feature type="transmembrane region" description="Helical" evidence="7">
    <location>
        <begin position="391"/>
        <end position="409"/>
    </location>
</feature>
<evidence type="ECO:0000313" key="8">
    <source>
        <dbReference type="EMBL" id="HGL17639.1"/>
    </source>
</evidence>
<dbReference type="PIRSF" id="PIRSF006603">
    <property type="entry name" value="DinF"/>
    <property type="match status" value="1"/>
</dbReference>
<dbReference type="GO" id="GO:0005886">
    <property type="term" value="C:plasma membrane"/>
    <property type="evidence" value="ECO:0007669"/>
    <property type="project" value="UniProtKB-SubCell"/>
</dbReference>
<dbReference type="Pfam" id="PF01554">
    <property type="entry name" value="MatE"/>
    <property type="match status" value="2"/>
</dbReference>
<name>A0A7V4E5S9_UNCW3</name>
<comment type="subcellular location">
    <subcellularLocation>
        <location evidence="1">Cell membrane</location>
        <topology evidence="1">Multi-pass membrane protein</topology>
    </subcellularLocation>
</comment>
<comment type="caution">
    <text evidence="8">The sequence shown here is derived from an EMBL/GenBank/DDBJ whole genome shotgun (WGS) entry which is preliminary data.</text>
</comment>
<feature type="transmembrane region" description="Helical" evidence="7">
    <location>
        <begin position="169"/>
        <end position="189"/>
    </location>
</feature>
<evidence type="ECO:0000256" key="7">
    <source>
        <dbReference type="SAM" id="Phobius"/>
    </source>
</evidence>
<proteinExistence type="predicted"/>
<dbReference type="PANTHER" id="PTHR43549">
    <property type="entry name" value="MULTIDRUG RESISTANCE PROTEIN YPNP-RELATED"/>
    <property type="match status" value="1"/>
</dbReference>
<evidence type="ECO:0000256" key="3">
    <source>
        <dbReference type="ARBA" id="ARBA00022475"/>
    </source>
</evidence>
<dbReference type="NCBIfam" id="TIGR00797">
    <property type="entry name" value="matE"/>
    <property type="match status" value="1"/>
</dbReference>
<dbReference type="InterPro" id="IPR052031">
    <property type="entry name" value="Membrane_Transporter-Flippase"/>
</dbReference>
<dbReference type="GO" id="GO:0042910">
    <property type="term" value="F:xenobiotic transmembrane transporter activity"/>
    <property type="evidence" value="ECO:0007669"/>
    <property type="project" value="InterPro"/>
</dbReference>
<evidence type="ECO:0000256" key="5">
    <source>
        <dbReference type="ARBA" id="ARBA00022989"/>
    </source>
</evidence>
<keyword evidence="5 7" id="KW-1133">Transmembrane helix</keyword>
<accession>A0A7V4E5S9</accession>
<feature type="transmembrane region" description="Helical" evidence="7">
    <location>
        <begin position="95"/>
        <end position="117"/>
    </location>
</feature>
<feature type="transmembrane region" description="Helical" evidence="7">
    <location>
        <begin position="49"/>
        <end position="74"/>
    </location>
</feature>
<dbReference type="PANTHER" id="PTHR43549:SF2">
    <property type="entry name" value="MULTIDRUG RESISTANCE PROTEIN NORM-RELATED"/>
    <property type="match status" value="1"/>
</dbReference>
<keyword evidence="2" id="KW-0813">Transport</keyword>
<dbReference type="AlphaFoldDB" id="A0A7V4E5S9"/>
<dbReference type="GO" id="GO:0015297">
    <property type="term" value="F:antiporter activity"/>
    <property type="evidence" value="ECO:0007669"/>
    <property type="project" value="InterPro"/>
</dbReference>
<feature type="transmembrane region" description="Helical" evidence="7">
    <location>
        <begin position="137"/>
        <end position="157"/>
    </location>
</feature>
<organism evidence="8">
    <name type="scientific">candidate division WOR-3 bacterium</name>
    <dbReference type="NCBI Taxonomy" id="2052148"/>
    <lineage>
        <taxon>Bacteria</taxon>
        <taxon>Bacteria division WOR-3</taxon>
    </lineage>
</organism>
<feature type="transmembrane region" description="Helical" evidence="7">
    <location>
        <begin position="328"/>
        <end position="348"/>
    </location>
</feature>
<feature type="transmembrane region" description="Helical" evidence="7">
    <location>
        <begin position="360"/>
        <end position="379"/>
    </location>
</feature>
<sequence length="448" mass="48927">MAYKHVELLFEHPSKSIWKVASPTIFANFVQIFYNLVDAFWISTLKNSSLGIAGIGLAQPLNFAALAIAGGIGVGTNSLISRSIGARDYEKANKAAANGIFLSLVISTITTLILLTFAKKIFISLGAGEALPQALKYGRIIFISMPISFLVMIFNSIFRAEGDTKRSMIAMVTGSILNIALDPIAIFALKLGIVGVAIATVISQILSLMLFVYWAIFQRSTFVRIHVRNFKADIPAISEIIKVGFPFSLSQFLISFSQMLFNHLTSAIRGPQGIAIYSIGMRLNQFAILPSLGIAAATISIVGAWFGAKRMDMVRKSIIEAWKLGVRIQIIIAIVIYTFAPFLARIFANDVSMKVLMPDIVKFLRITSLTYIFTPVGMYTSSAFNGMGQGVKSAILTFCRLLLIAYPIARILAINLNMGLIGVWWGLNIAPLGASIIAVIWLKLEKVL</sequence>
<dbReference type="InterPro" id="IPR048279">
    <property type="entry name" value="MdtK-like"/>
</dbReference>
<dbReference type="EMBL" id="DTDJ01000032">
    <property type="protein sequence ID" value="HGL17639.1"/>
    <property type="molecule type" value="Genomic_DNA"/>
</dbReference>
<reference evidence="8" key="1">
    <citation type="journal article" date="2020" name="mSystems">
        <title>Genome- and Community-Level Interaction Insights into Carbon Utilization and Element Cycling Functions of Hydrothermarchaeota in Hydrothermal Sediment.</title>
        <authorList>
            <person name="Zhou Z."/>
            <person name="Liu Y."/>
            <person name="Xu W."/>
            <person name="Pan J."/>
            <person name="Luo Z.H."/>
            <person name="Li M."/>
        </authorList>
    </citation>
    <scope>NUCLEOTIDE SEQUENCE [LARGE SCALE GENOMIC DNA]</scope>
    <source>
        <strain evidence="8">SpSt-69</strain>
    </source>
</reference>
<evidence type="ECO:0000256" key="6">
    <source>
        <dbReference type="ARBA" id="ARBA00023136"/>
    </source>
</evidence>
<evidence type="ECO:0000256" key="1">
    <source>
        <dbReference type="ARBA" id="ARBA00004651"/>
    </source>
</evidence>
<keyword evidence="6 7" id="KW-0472">Membrane</keyword>
<feature type="transmembrane region" description="Helical" evidence="7">
    <location>
        <begin position="421"/>
        <end position="442"/>
    </location>
</feature>
<feature type="transmembrane region" description="Helical" evidence="7">
    <location>
        <begin position="195"/>
        <end position="216"/>
    </location>
</feature>
<evidence type="ECO:0000256" key="2">
    <source>
        <dbReference type="ARBA" id="ARBA00022448"/>
    </source>
</evidence>
<gene>
    <name evidence="8" type="ORF">ENU66_04855</name>
</gene>
<keyword evidence="4 7" id="KW-0812">Transmembrane</keyword>
<dbReference type="InterPro" id="IPR002528">
    <property type="entry name" value="MATE_fam"/>
</dbReference>
<feature type="transmembrane region" description="Helical" evidence="7">
    <location>
        <begin position="20"/>
        <end position="37"/>
    </location>
</feature>
<feature type="transmembrane region" description="Helical" evidence="7">
    <location>
        <begin position="287"/>
        <end position="308"/>
    </location>
</feature>